<dbReference type="SUPFAM" id="SSF46785">
    <property type="entry name" value="Winged helix' DNA-binding domain"/>
    <property type="match status" value="1"/>
</dbReference>
<dbReference type="PANTHER" id="PTHR33164:SF106">
    <property type="entry name" value="TRANSCRIPTIONAL REGULATORY PROTEIN"/>
    <property type="match status" value="1"/>
</dbReference>
<comment type="caution">
    <text evidence="2">The sequence shown here is derived from an EMBL/GenBank/DDBJ whole genome shotgun (WGS) entry which is preliminary data.</text>
</comment>
<dbReference type="EMBL" id="BOMM01000050">
    <property type="protein sequence ID" value="GIE13698.1"/>
    <property type="molecule type" value="Genomic_DNA"/>
</dbReference>
<dbReference type="RefSeq" id="WP_203820141.1">
    <property type="nucleotide sequence ID" value="NZ_BAAABP010000002.1"/>
</dbReference>
<dbReference type="Proteomes" id="UP000598174">
    <property type="component" value="Unassembled WGS sequence"/>
</dbReference>
<dbReference type="Gene3D" id="1.10.10.10">
    <property type="entry name" value="Winged helix-like DNA-binding domain superfamily/Winged helix DNA-binding domain"/>
    <property type="match status" value="1"/>
</dbReference>
<gene>
    <name evidence="2" type="primary">ycgE</name>
    <name evidence="2" type="ORF">Afe05nite_55380</name>
</gene>
<dbReference type="InterPro" id="IPR000835">
    <property type="entry name" value="HTH_MarR-typ"/>
</dbReference>
<dbReference type="AlphaFoldDB" id="A0A919MFD9"/>
<name>A0A919MFD9_9ACTN</name>
<keyword evidence="3" id="KW-1185">Reference proteome</keyword>
<dbReference type="SMART" id="SM00347">
    <property type="entry name" value="HTH_MARR"/>
    <property type="match status" value="1"/>
</dbReference>
<evidence type="ECO:0000313" key="2">
    <source>
        <dbReference type="EMBL" id="GIE13698.1"/>
    </source>
</evidence>
<dbReference type="GO" id="GO:0006950">
    <property type="term" value="P:response to stress"/>
    <property type="evidence" value="ECO:0007669"/>
    <property type="project" value="TreeGrafter"/>
</dbReference>
<dbReference type="GO" id="GO:0003700">
    <property type="term" value="F:DNA-binding transcription factor activity"/>
    <property type="evidence" value="ECO:0007669"/>
    <property type="project" value="InterPro"/>
</dbReference>
<feature type="domain" description="HTH marR-type" evidence="1">
    <location>
        <begin position="12"/>
        <end position="147"/>
    </location>
</feature>
<dbReference type="Pfam" id="PF01047">
    <property type="entry name" value="MarR"/>
    <property type="match status" value="1"/>
</dbReference>
<accession>A0A919MFD9</accession>
<protein>
    <submittedName>
        <fullName evidence="2">HTH-type transcriptional regulator YcgE</fullName>
    </submittedName>
</protein>
<reference evidence="2" key="1">
    <citation type="submission" date="2021-01" db="EMBL/GenBank/DDBJ databases">
        <title>Whole genome shotgun sequence of Actinoplanes ferrugineus NBRC 15555.</title>
        <authorList>
            <person name="Komaki H."/>
            <person name="Tamura T."/>
        </authorList>
    </citation>
    <scope>NUCLEOTIDE SEQUENCE</scope>
    <source>
        <strain evidence="2">NBRC 15555</strain>
    </source>
</reference>
<proteinExistence type="predicted"/>
<dbReference type="InterPro" id="IPR036388">
    <property type="entry name" value="WH-like_DNA-bd_sf"/>
</dbReference>
<evidence type="ECO:0000313" key="3">
    <source>
        <dbReference type="Proteomes" id="UP000598174"/>
    </source>
</evidence>
<dbReference type="InterPro" id="IPR036390">
    <property type="entry name" value="WH_DNA-bd_sf"/>
</dbReference>
<organism evidence="2 3">
    <name type="scientific">Paractinoplanes ferrugineus</name>
    <dbReference type="NCBI Taxonomy" id="113564"/>
    <lineage>
        <taxon>Bacteria</taxon>
        <taxon>Bacillati</taxon>
        <taxon>Actinomycetota</taxon>
        <taxon>Actinomycetes</taxon>
        <taxon>Micromonosporales</taxon>
        <taxon>Micromonosporaceae</taxon>
        <taxon>Paractinoplanes</taxon>
    </lineage>
</organism>
<evidence type="ECO:0000259" key="1">
    <source>
        <dbReference type="PROSITE" id="PS50995"/>
    </source>
</evidence>
<dbReference type="PANTHER" id="PTHR33164">
    <property type="entry name" value="TRANSCRIPTIONAL REGULATOR, MARR FAMILY"/>
    <property type="match status" value="1"/>
</dbReference>
<sequence length="175" mass="19227">MSSQESPAPRDRQALVAEFDEGMRALVSRSVLFHHAVADRLGINVSDLNCLGILEMTGPTTAGTLAEQTGLTTGAITGALDRLESAGYARRERDVNDRRRVIVRPLEGAAEIYRFFASLGAATEKLFERYTDEQLEVLVDFVERAGPITYEEMTKLRAWGDGAGRLQKERPAGQA</sequence>
<dbReference type="InterPro" id="IPR039422">
    <property type="entry name" value="MarR/SlyA-like"/>
</dbReference>
<dbReference type="PROSITE" id="PS50995">
    <property type="entry name" value="HTH_MARR_2"/>
    <property type="match status" value="1"/>
</dbReference>